<dbReference type="RefSeq" id="WP_268616473.1">
    <property type="nucleotide sequence ID" value="NZ_JAMDMX010000057.1"/>
</dbReference>
<evidence type="ECO:0008006" key="3">
    <source>
        <dbReference type="Google" id="ProtNLM"/>
    </source>
</evidence>
<keyword evidence="2" id="KW-1185">Reference proteome</keyword>
<dbReference type="Proteomes" id="UP001527099">
    <property type="component" value="Unassembled WGS sequence"/>
</dbReference>
<organism evidence="1 2">
    <name type="scientific">Paenibacillus alginolyticus</name>
    <dbReference type="NCBI Taxonomy" id="59839"/>
    <lineage>
        <taxon>Bacteria</taxon>
        <taxon>Bacillati</taxon>
        <taxon>Bacillota</taxon>
        <taxon>Bacilli</taxon>
        <taxon>Bacillales</taxon>
        <taxon>Paenibacillaceae</taxon>
        <taxon>Paenibacillus</taxon>
    </lineage>
</organism>
<dbReference type="PROSITE" id="PS51257">
    <property type="entry name" value="PROKAR_LIPOPROTEIN"/>
    <property type="match status" value="1"/>
</dbReference>
<gene>
    <name evidence="1" type="ORF">M5X19_18910</name>
</gene>
<protein>
    <recommendedName>
        <fullName evidence="3">DUF3298 domain-containing protein</fullName>
    </recommendedName>
</protein>
<dbReference type="EMBL" id="JAMDMX010000057">
    <property type="protein sequence ID" value="MCY9694953.1"/>
    <property type="molecule type" value="Genomic_DNA"/>
</dbReference>
<reference evidence="1 2" key="1">
    <citation type="submission" date="2022-05" db="EMBL/GenBank/DDBJ databases">
        <title>Genome Sequencing of Bee-Associated Microbes.</title>
        <authorList>
            <person name="Dunlap C."/>
        </authorList>
    </citation>
    <scope>NUCLEOTIDE SEQUENCE [LARGE SCALE GENOMIC DNA]</scope>
    <source>
        <strain evidence="1 2">NRRL B-14421</strain>
    </source>
</reference>
<proteinExistence type="predicted"/>
<evidence type="ECO:0000313" key="1">
    <source>
        <dbReference type="EMBL" id="MCY9694953.1"/>
    </source>
</evidence>
<accession>A0ABT4GFW9</accession>
<sequence>MKKLFYLGMAAVITILLIISCSAKIMDKGNGSYADDLNFENKYYINHSEFTITDTSKIKKIGSVEKSRRLGKGNGVFEIEGYSNHSFIAVKDIESFTGFSVYGEYKGGGMPISPPQDISYSRVNQIKIYKEMELINDIQGQDVQKFVSFFEQKGLPNEFRVDNPPQYHVIFLTDASIGYKYPISEKDGQYGMPMWESKLPKEIAEFFKPRQ</sequence>
<evidence type="ECO:0000313" key="2">
    <source>
        <dbReference type="Proteomes" id="UP001527099"/>
    </source>
</evidence>
<comment type="caution">
    <text evidence="1">The sequence shown here is derived from an EMBL/GenBank/DDBJ whole genome shotgun (WGS) entry which is preliminary data.</text>
</comment>
<name>A0ABT4GFW9_9BACL</name>